<dbReference type="InterPro" id="IPR002692">
    <property type="entry name" value="S45"/>
</dbReference>
<keyword evidence="2" id="KW-0378">Hydrolase</keyword>
<dbReference type="GO" id="GO:0016811">
    <property type="term" value="F:hydrolase activity, acting on carbon-nitrogen (but not peptide) bonds, in linear amides"/>
    <property type="evidence" value="ECO:0007669"/>
    <property type="project" value="InterPro"/>
</dbReference>
<dbReference type="InterPro" id="IPR029055">
    <property type="entry name" value="Ntn_hydrolases_N"/>
</dbReference>
<feature type="binding site" evidence="5">
    <location>
        <position position="353"/>
    </location>
    <ligand>
        <name>Ca(2+)</name>
        <dbReference type="ChEBI" id="CHEBI:29108"/>
    </ligand>
</feature>
<dbReference type="GO" id="GO:0046872">
    <property type="term" value="F:metal ion binding"/>
    <property type="evidence" value="ECO:0007669"/>
    <property type="project" value="UniProtKB-KW"/>
</dbReference>
<dbReference type="PIRSF" id="PIRSF001227">
    <property type="entry name" value="Pen_acylase"/>
    <property type="match status" value="1"/>
</dbReference>
<sequence>MRILPFIISGCITIGLIFALGHKWGSTPPMGKLLSPTQGFWQNAVPISKDYNDSLQLTGLKGKVQVYLDERMVPHIFADNLADAYFVEGYLHAKDRLWQMELQTRAAAGRLSEVLGAVTVKFDRTQRRKGMVYAAENALRLMDQDPMTKEAVDAYTAGVNTYIHQLDDAHLPVEYKLLDYKPEDWTPLKCALLLKYMADDLAGYADDFDYTNACKLFGQQDADRMFPRWNDTLNPIVPIGTAFPAPAVKAVAPPPAIMDSVKQLLHFKADRPDPDNGSNNWAVSGRKTRSGAPILCSDPHLGLHLPSLWYEVQLKVQDMNVYGASLPGAPGVVIGFNDHIAWGVTNAEEDVKDYYLVQLNDHGRQYLLNGQYQPTQPRVETIGVRGAATIHDTVAYTRWGPVMFDDNFPQDNGDKRAIAMRWKAHDPSNEIVTFLKLNHAKNYDDYVDAIKTFSCPTQNFAFASKDGDIAIWHNGQYPLRWKDQGHYLMPGTDTTFDWQGFIPQDENPHIKNPERGFISSANQNPTDSTYPYNVIGYYDVFRGKRINEQLSHMDQITADDMKALQTDNTNLFARAAIPLLQKHFAPALLNTTQSKYYDLVAHWNLVADAKSKAAEVFNLWWEDLEAAIWNDDLQRGDSVNIGRPTAVTTLQWLLRDSAMHFVDDNRTPQHENLSQLVQQSFLQAAAKADSLDKAGTLALGLARGTTIQHLARLPAFSREHLRTGGGRHIINATKEGHGPSWRMVVELTPQTAAYGIYPGGQSGNPGSPFYDNMVSDWVQGRYYPLHVFDLSRGDDPNIRYHVTFGPGGAK</sequence>
<evidence type="ECO:0000313" key="6">
    <source>
        <dbReference type="EMBL" id="PUZ25492.1"/>
    </source>
</evidence>
<dbReference type="InterPro" id="IPR043147">
    <property type="entry name" value="Penicillin_amidase_A-knob"/>
</dbReference>
<comment type="similarity">
    <text evidence="1">Belongs to the peptidase S45 family.</text>
</comment>
<dbReference type="AlphaFoldDB" id="A0A2T7BGU4"/>
<evidence type="ECO:0000313" key="7">
    <source>
        <dbReference type="Proteomes" id="UP000244450"/>
    </source>
</evidence>
<accession>A0A2T7BGU4</accession>
<dbReference type="CDD" id="cd03747">
    <property type="entry name" value="Ntn_PGA_like"/>
    <property type="match status" value="1"/>
</dbReference>
<proteinExistence type="inferred from homology"/>
<comment type="caution">
    <text evidence="6">The sequence shown here is derived from an EMBL/GenBank/DDBJ whole genome shotgun (WGS) entry which is preliminary data.</text>
</comment>
<dbReference type="RefSeq" id="WP_108687332.1">
    <property type="nucleotide sequence ID" value="NZ_QCYK01000002.1"/>
</dbReference>
<evidence type="ECO:0000256" key="4">
    <source>
        <dbReference type="PIRSR" id="PIRSR001227-1"/>
    </source>
</evidence>
<evidence type="ECO:0000256" key="5">
    <source>
        <dbReference type="PIRSR" id="PIRSR001227-2"/>
    </source>
</evidence>
<dbReference type="PANTHER" id="PTHR34218:SF4">
    <property type="entry name" value="ACYL-HOMOSERINE LACTONE ACYLASE QUIP"/>
    <property type="match status" value="1"/>
</dbReference>
<dbReference type="InterPro" id="IPR014395">
    <property type="entry name" value="Pen/GL7ACA/AHL_acylase"/>
</dbReference>
<keyword evidence="3" id="KW-0865">Zymogen</keyword>
<dbReference type="Gene3D" id="3.60.20.10">
    <property type="entry name" value="Glutamine Phosphoribosylpyrophosphate, subunit 1, domain 1"/>
    <property type="match status" value="1"/>
</dbReference>
<dbReference type="InterPro" id="IPR023343">
    <property type="entry name" value="Penicillin_amidase_dom1"/>
</dbReference>
<dbReference type="GO" id="GO:0017000">
    <property type="term" value="P:antibiotic biosynthetic process"/>
    <property type="evidence" value="ECO:0007669"/>
    <property type="project" value="InterPro"/>
</dbReference>
<gene>
    <name evidence="6" type="ORF">DCC81_14495</name>
</gene>
<dbReference type="OrthoDB" id="9759796at2"/>
<name>A0A2T7BGU4_9BACT</name>
<dbReference type="Proteomes" id="UP000244450">
    <property type="component" value="Unassembled WGS sequence"/>
</dbReference>
<dbReference type="EMBL" id="QCYK01000002">
    <property type="protein sequence ID" value="PUZ25492.1"/>
    <property type="molecule type" value="Genomic_DNA"/>
</dbReference>
<evidence type="ECO:0000256" key="1">
    <source>
        <dbReference type="ARBA" id="ARBA00006586"/>
    </source>
</evidence>
<evidence type="ECO:0000256" key="2">
    <source>
        <dbReference type="ARBA" id="ARBA00022801"/>
    </source>
</evidence>
<protein>
    <submittedName>
        <fullName evidence="6">Penicillin acylase family protein</fullName>
    </submittedName>
</protein>
<dbReference type="Pfam" id="PF01804">
    <property type="entry name" value="Penicil_amidase"/>
    <property type="match status" value="1"/>
</dbReference>
<dbReference type="Gene3D" id="1.10.1400.10">
    <property type="match status" value="1"/>
</dbReference>
<keyword evidence="5" id="KW-0106">Calcium</keyword>
<dbReference type="PANTHER" id="PTHR34218">
    <property type="entry name" value="PEPTIDASE S45 PENICILLIN AMIDASE"/>
    <property type="match status" value="1"/>
</dbReference>
<evidence type="ECO:0000256" key="3">
    <source>
        <dbReference type="ARBA" id="ARBA00023145"/>
    </source>
</evidence>
<keyword evidence="7" id="KW-1185">Reference proteome</keyword>
<dbReference type="Gene3D" id="2.30.120.10">
    <property type="match status" value="1"/>
</dbReference>
<keyword evidence="5" id="KW-0479">Metal-binding</keyword>
<dbReference type="SUPFAM" id="SSF56235">
    <property type="entry name" value="N-terminal nucleophile aminohydrolases (Ntn hydrolases)"/>
    <property type="match status" value="1"/>
</dbReference>
<reference evidence="6 7" key="1">
    <citation type="submission" date="2018-04" db="EMBL/GenBank/DDBJ databases">
        <title>Chitinophaga fuyangensis sp. nov., isolated from soil in a chemical factory.</title>
        <authorList>
            <person name="Chen K."/>
        </authorList>
    </citation>
    <scope>NUCLEOTIDE SEQUENCE [LARGE SCALE GENOMIC DNA]</scope>
    <source>
        <strain evidence="6 7">LY-1</strain>
    </source>
</reference>
<feature type="binding site" evidence="5">
    <location>
        <position position="350"/>
    </location>
    <ligand>
        <name>Ca(2+)</name>
        <dbReference type="ChEBI" id="CHEBI:29108"/>
    </ligand>
</feature>
<organism evidence="6 7">
    <name type="scientific">Chitinophaga parva</name>
    <dbReference type="NCBI Taxonomy" id="2169414"/>
    <lineage>
        <taxon>Bacteria</taxon>
        <taxon>Pseudomonadati</taxon>
        <taxon>Bacteroidota</taxon>
        <taxon>Chitinophagia</taxon>
        <taxon>Chitinophagales</taxon>
        <taxon>Chitinophagaceae</taxon>
        <taxon>Chitinophaga</taxon>
    </lineage>
</organism>
<comment type="cofactor">
    <cofactor evidence="5">
        <name>Ca(2+)</name>
        <dbReference type="ChEBI" id="CHEBI:29108"/>
    </cofactor>
    <text evidence="5">Binds 1 Ca(2+) ion per dimer.</text>
</comment>
<feature type="active site" description="Nucleophile" evidence="4">
    <location>
        <position position="278"/>
    </location>
</feature>
<dbReference type="Gene3D" id="1.10.439.10">
    <property type="entry name" value="Penicillin Amidohydrolase, domain 1"/>
    <property type="match status" value="1"/>
</dbReference>
<dbReference type="InterPro" id="IPR043146">
    <property type="entry name" value="Penicillin_amidase_N_B-knob"/>
</dbReference>